<dbReference type="AlphaFoldDB" id="A0AAE7E7Q3"/>
<evidence type="ECO:0000313" key="4">
    <source>
        <dbReference type="Proteomes" id="UP000503313"/>
    </source>
</evidence>
<keyword evidence="1" id="KW-0328">Glycosyltransferase</keyword>
<protein>
    <submittedName>
        <fullName evidence="3">Glycosyltransferase, family 9</fullName>
    </submittedName>
</protein>
<dbReference type="InterPro" id="IPR002201">
    <property type="entry name" value="Glyco_trans_9"/>
</dbReference>
<dbReference type="Pfam" id="PF01075">
    <property type="entry name" value="Glyco_transf_9"/>
    <property type="match status" value="1"/>
</dbReference>
<dbReference type="GO" id="GO:0005829">
    <property type="term" value="C:cytosol"/>
    <property type="evidence" value="ECO:0007669"/>
    <property type="project" value="TreeGrafter"/>
</dbReference>
<dbReference type="RefSeq" id="WP_129011806.1">
    <property type="nucleotide sequence ID" value="NZ_CP053835.1"/>
</dbReference>
<name>A0AAE7E7Q3_9BACT</name>
<sequence>MNILVIRFSSLGDLVTLEPTFRAIRYFFKDANISFLTTNVGKGLFQDSDYFDEYILHKSIFSSIEKFKKQEFDLIINLQCNKPSHYISLFLKKKVYVNKSHTFFHKLVGIKAKSKTIQEIIEATNYISQEKIEEYFKINDEVIKLPLGKEKFFKEKLDKKYIAISTGTSERWLSKRWGINKYLDLIKILIKDNYQIILVGSNLEIEDSEFILRNFNNNEVTSFVNKTNLTELKNLLSEVDLYIGNDSGPSHIAAGVGTHTITIFGSTDIKHCVKFMPYSGKHEFLKPTEDIKCHPCYKTKCPTHMECMESIKVKKVLEKIEELFNV</sequence>
<accession>A0AAE7E7Q3</accession>
<dbReference type="GO" id="GO:0008713">
    <property type="term" value="F:ADP-heptose-lipopolysaccharide heptosyltransferase activity"/>
    <property type="evidence" value="ECO:0007669"/>
    <property type="project" value="TreeGrafter"/>
</dbReference>
<dbReference type="GO" id="GO:0009244">
    <property type="term" value="P:lipopolysaccharide core region biosynthetic process"/>
    <property type="evidence" value="ECO:0007669"/>
    <property type="project" value="TreeGrafter"/>
</dbReference>
<evidence type="ECO:0000256" key="1">
    <source>
        <dbReference type="ARBA" id="ARBA00022676"/>
    </source>
</evidence>
<dbReference type="KEGG" id="adz:ADFLV_2386"/>
<dbReference type="Proteomes" id="UP000503313">
    <property type="component" value="Chromosome"/>
</dbReference>
<reference evidence="3 4" key="1">
    <citation type="submission" date="2020-05" db="EMBL/GenBank/DDBJ databases">
        <title>Complete genome sequencing of Campylobacter and Arcobacter type strains.</title>
        <authorList>
            <person name="Miller W.G."/>
            <person name="Yee E."/>
        </authorList>
    </citation>
    <scope>NUCLEOTIDE SEQUENCE [LARGE SCALE GENOMIC DNA]</scope>
    <source>
        <strain evidence="3 4">LMG 25694</strain>
    </source>
</reference>
<dbReference type="Gene3D" id="3.40.50.2000">
    <property type="entry name" value="Glycogen Phosphorylase B"/>
    <property type="match status" value="2"/>
</dbReference>
<keyword evidence="4" id="KW-1185">Reference proteome</keyword>
<organism evidence="3 4">
    <name type="scientific">Arcobacter defluvii</name>
    <dbReference type="NCBI Taxonomy" id="873191"/>
    <lineage>
        <taxon>Bacteria</taxon>
        <taxon>Pseudomonadati</taxon>
        <taxon>Campylobacterota</taxon>
        <taxon>Epsilonproteobacteria</taxon>
        <taxon>Campylobacterales</taxon>
        <taxon>Arcobacteraceae</taxon>
        <taxon>Arcobacter</taxon>
    </lineage>
</organism>
<dbReference type="EMBL" id="CP053835">
    <property type="protein sequence ID" value="QKF78381.1"/>
    <property type="molecule type" value="Genomic_DNA"/>
</dbReference>
<dbReference type="PANTHER" id="PTHR30160">
    <property type="entry name" value="TETRAACYLDISACCHARIDE 4'-KINASE-RELATED"/>
    <property type="match status" value="1"/>
</dbReference>
<dbReference type="SUPFAM" id="SSF53756">
    <property type="entry name" value="UDP-Glycosyltransferase/glycogen phosphorylase"/>
    <property type="match status" value="1"/>
</dbReference>
<dbReference type="CDD" id="cd03789">
    <property type="entry name" value="GT9_LPS_heptosyltransferase"/>
    <property type="match status" value="1"/>
</dbReference>
<dbReference type="InterPro" id="IPR051199">
    <property type="entry name" value="LPS_LOS_Heptosyltrfase"/>
</dbReference>
<evidence type="ECO:0000313" key="3">
    <source>
        <dbReference type="EMBL" id="QKF78381.1"/>
    </source>
</evidence>
<evidence type="ECO:0000256" key="2">
    <source>
        <dbReference type="ARBA" id="ARBA00022679"/>
    </source>
</evidence>
<gene>
    <name evidence="3" type="ORF">ADFLV_2386</name>
</gene>
<proteinExistence type="predicted"/>
<keyword evidence="2" id="KW-0808">Transferase</keyword>